<dbReference type="RefSeq" id="XP_012770485.1">
    <property type="nucleotide sequence ID" value="XM_012915031.1"/>
</dbReference>
<proteinExistence type="predicted"/>
<dbReference type="AlphaFoldDB" id="A0A061BJ71"/>
<reference evidence="1" key="1">
    <citation type="journal article" date="2014" name="Nucleic Acids Res.">
        <title>The evolutionary dynamics of variant antigen genes in Babesia reveal a history of genomic innovation underlying host-parasite interaction.</title>
        <authorList>
            <person name="Jackson A.P."/>
            <person name="Otto T.D."/>
            <person name="Darby A."/>
            <person name="Ramaprasad A."/>
            <person name="Xia D."/>
            <person name="Echaide I.E."/>
            <person name="Farber M."/>
            <person name="Gahlot S."/>
            <person name="Gamble J."/>
            <person name="Gupta D."/>
            <person name="Gupta Y."/>
            <person name="Jackson L."/>
            <person name="Malandrin L."/>
            <person name="Malas T.B."/>
            <person name="Moussa E."/>
            <person name="Nair M."/>
            <person name="Reid AJ."/>
            <person name="Sanders M."/>
            <person name="Sharma J."/>
            <person name="Tracey A."/>
            <person name="Quail M.A."/>
            <person name="Weir W."/>
            <person name="Wastling J.M."/>
            <person name="Hall N."/>
            <person name="Willadsen P."/>
            <person name="Lingelbach K."/>
            <person name="Shiels B."/>
            <person name="Tait A."/>
            <person name="Berriman M."/>
            <person name="Allred D.R."/>
            <person name="Pain A."/>
        </authorList>
    </citation>
    <scope>NUCLEOTIDE SEQUENCE</scope>
    <source>
        <strain evidence="1">Bond</strain>
    </source>
</reference>
<evidence type="ECO:0000313" key="1">
    <source>
        <dbReference type="EMBL" id="CDR71539.1"/>
    </source>
</evidence>
<protein>
    <submittedName>
        <fullName evidence="1">Uncharacterized protein</fullName>
    </submittedName>
</protein>
<dbReference type="VEuPathDB" id="PiroplasmaDB:BBBOND_0001910"/>
<organism evidence="1">
    <name type="scientific">Babesia bigemina</name>
    <dbReference type="NCBI Taxonomy" id="5866"/>
    <lineage>
        <taxon>Eukaryota</taxon>
        <taxon>Sar</taxon>
        <taxon>Alveolata</taxon>
        <taxon>Apicomplexa</taxon>
        <taxon>Aconoidasida</taxon>
        <taxon>Piroplasmida</taxon>
        <taxon>Babesiidae</taxon>
        <taxon>Babesia</taxon>
    </lineage>
</organism>
<dbReference type="KEGG" id="bbig:BBBOND_0001910"/>
<dbReference type="EMBL" id="LK054993">
    <property type="protein sequence ID" value="CDR71539.1"/>
    <property type="molecule type" value="Genomic_DNA"/>
</dbReference>
<dbReference type="OrthoDB" id="366938at2759"/>
<gene>
    <name evidence="1" type="ORF">BBBOND_0001910</name>
</gene>
<name>A0A061BJ71_BABBI</name>
<dbReference type="GeneID" id="24561765"/>
<reference evidence="1" key="2">
    <citation type="submission" date="2014-06" db="EMBL/GenBank/DDBJ databases">
        <authorList>
            <person name="Aslett M."/>
            <person name="De Silva Nishadi"/>
        </authorList>
    </citation>
    <scope>NUCLEOTIDE SEQUENCE</scope>
    <source>
        <strain evidence="1">Bond</strain>
    </source>
</reference>
<accession>A0A061BJ71</accession>
<sequence>MTSINHHNNLCLVTLPFPFSTACHCPDHVPPSELDKKFDENKMCEITSNNNPTNILNNLCSGLQTFLGFNKESKGYNGTGIVYSDLDRLCDGVMGFLSGVLGAVKNENEVTTYDDYMPDTNKLQKVLDTLTTKIGSGRNGLAASVDAVREWLGKYLLESGKRTSTVTGNLGRLKDEIAGKYTHDVAGNADKKLEDQLTKWKTTLNDIELDVNTIDNSYVNMLDSTLKRDVMREVKTIRSAIWSLQESAGKEDFKRQAAYVDKQLEWHRENVNKAINDGTDNVKYILHTEFSELEKKINELTVANEERFGHIRVAVDFAISHVKNFDRTYKDVITDVMSAVKKEIKDINPHDEIAGASGGKSRFRQDVSAIKTAVLSVGGELEGYVERLRKWISGVHKLINYIRSIYVDKMLSKELWKQSGYTIGAKAAEMKQWERVLQKHIADLKHEILERAKTASIAMNDLEKVYQSKLVKVRDDVKGAVADVNKKIGVLGAMFSNARNKDSIHGIFSHIGGEVGGMAGESGLKGIDSGIKSYATTFTQSRFEEKILDVWIDGILENEPVKELLDDYLGEDDNKKYLNNGYNSWQKAVCDAFAKSLGKGITNKCHAMRSHVETTINKNAAESKNSSSLYRAIQLTLYQLVGVARQTATAVESFAEDSKMIHILKQTFVDATQLNSQLQQTVQSSGDTNPAEDIDKAIEAVKTKVTGIAKIPGGSMKGIDNYEEKKRGLNHAITAITTSVNALNVDGTNTELGRWSEAIEKNLNKLTTALEKTAHYMDTHLTTLQTEKIDGELTQILLALNSLHIDEITNTGRIQNAINSVLALIKDLETVPQKVDEKRGEVEELMERLKNQLNGLIYDINQNIKNAFDALTTAISAVKHAYNHAYHTAMDAVQTLKHDLLYIAKNAFDSVTADVRKLFAEQKIADLSALKTVVERRCDDITATMDNDASRGIKRLLWNMDRHYANLSQMPIQIELKDASTYVNRYFDPLLKYVIDEVHPDVNNLDHVNDKFNVLIKHLTNENDSKIYNYDHTFTSLLSTLSSSLTSLHPSAFANPRHPELLDAVKKGLQGVVEQMERVYVNGYDGSDNVIMIGVNTKKVTDDGKNCAKIFFTILERLYRDMDKLRETCRTNSNKSQICLYDWDNNKKTRNDNPLGNWYSVAVMYCLLIKTRKMVS</sequence>